<dbReference type="OrthoDB" id="299594at2759"/>
<feature type="coiled-coil region" evidence="3">
    <location>
        <begin position="662"/>
        <end position="696"/>
    </location>
</feature>
<dbReference type="SUPFAM" id="SSF50985">
    <property type="entry name" value="RCC1/BLIP-II"/>
    <property type="match status" value="2"/>
</dbReference>
<feature type="coiled-coil region" evidence="3">
    <location>
        <begin position="425"/>
        <end position="462"/>
    </location>
</feature>
<dbReference type="AlphaFoldDB" id="A0A1R2AUQ8"/>
<feature type="compositionally biased region" description="Polar residues" evidence="4">
    <location>
        <begin position="565"/>
        <end position="574"/>
    </location>
</feature>
<feature type="region of interest" description="Disordered" evidence="4">
    <location>
        <begin position="370"/>
        <end position="401"/>
    </location>
</feature>
<feature type="region of interest" description="Disordered" evidence="4">
    <location>
        <begin position="550"/>
        <end position="574"/>
    </location>
</feature>
<evidence type="ECO:0000256" key="4">
    <source>
        <dbReference type="SAM" id="MobiDB-lite"/>
    </source>
</evidence>
<gene>
    <name evidence="6" type="ORF">SteCoe_34362</name>
</gene>
<dbReference type="PANTHER" id="PTHR22870:SF408">
    <property type="entry name" value="OS09G0560450 PROTEIN"/>
    <property type="match status" value="1"/>
</dbReference>
<dbReference type="Proteomes" id="UP000187209">
    <property type="component" value="Unassembled WGS sequence"/>
</dbReference>
<reference evidence="6 7" key="1">
    <citation type="submission" date="2016-11" db="EMBL/GenBank/DDBJ databases">
        <title>The macronuclear genome of Stentor coeruleus: a giant cell with tiny introns.</title>
        <authorList>
            <person name="Slabodnick M."/>
            <person name="Ruby J.G."/>
            <person name="Reiff S.B."/>
            <person name="Swart E.C."/>
            <person name="Gosai S."/>
            <person name="Prabakaran S."/>
            <person name="Witkowska E."/>
            <person name="Larue G.E."/>
            <person name="Fisher S."/>
            <person name="Freeman R.M."/>
            <person name="Gunawardena J."/>
            <person name="Chu W."/>
            <person name="Stover N.A."/>
            <person name="Gregory B.D."/>
            <person name="Nowacki M."/>
            <person name="Derisi J."/>
            <person name="Roy S.W."/>
            <person name="Marshall W.F."/>
            <person name="Sood P."/>
        </authorList>
    </citation>
    <scope>NUCLEOTIDE SEQUENCE [LARGE SCALE GENOMIC DNA]</scope>
    <source>
        <strain evidence="6">WM001</strain>
    </source>
</reference>
<dbReference type="Pfam" id="PF25390">
    <property type="entry name" value="WD40_RLD"/>
    <property type="match status" value="1"/>
</dbReference>
<protein>
    <recommendedName>
        <fullName evidence="5">RCC1-like domain-containing protein</fullName>
    </recommendedName>
</protein>
<dbReference type="InterPro" id="IPR000408">
    <property type="entry name" value="Reg_chr_condens"/>
</dbReference>
<proteinExistence type="predicted"/>
<organism evidence="6 7">
    <name type="scientific">Stentor coeruleus</name>
    <dbReference type="NCBI Taxonomy" id="5963"/>
    <lineage>
        <taxon>Eukaryota</taxon>
        <taxon>Sar</taxon>
        <taxon>Alveolata</taxon>
        <taxon>Ciliophora</taxon>
        <taxon>Postciliodesmatophora</taxon>
        <taxon>Heterotrichea</taxon>
        <taxon>Heterotrichida</taxon>
        <taxon>Stentoridae</taxon>
        <taxon>Stentor</taxon>
    </lineage>
</organism>
<feature type="repeat" description="RCC1" evidence="2">
    <location>
        <begin position="110"/>
        <end position="158"/>
    </location>
</feature>
<dbReference type="Pfam" id="PF00415">
    <property type="entry name" value="RCC1"/>
    <property type="match status" value="1"/>
</dbReference>
<dbReference type="InterPro" id="IPR051210">
    <property type="entry name" value="Ub_ligase/GEF_domain"/>
</dbReference>
<evidence type="ECO:0000313" key="6">
    <source>
        <dbReference type="EMBL" id="OMJ68248.1"/>
    </source>
</evidence>
<name>A0A1R2AUQ8_9CILI</name>
<feature type="repeat" description="RCC1" evidence="2">
    <location>
        <begin position="5"/>
        <end position="55"/>
    </location>
</feature>
<evidence type="ECO:0000259" key="5">
    <source>
        <dbReference type="Pfam" id="PF25390"/>
    </source>
</evidence>
<dbReference type="InterPro" id="IPR009091">
    <property type="entry name" value="RCC1/BLIP-II"/>
</dbReference>
<dbReference type="PANTHER" id="PTHR22870">
    <property type="entry name" value="REGULATOR OF CHROMOSOME CONDENSATION"/>
    <property type="match status" value="1"/>
</dbReference>
<dbReference type="PROSITE" id="PS50012">
    <property type="entry name" value="RCC1_3"/>
    <property type="match status" value="6"/>
</dbReference>
<accession>A0A1R2AUQ8</accession>
<dbReference type="Gene3D" id="2.130.10.30">
    <property type="entry name" value="Regulator of chromosome condensation 1/beta-lactamase-inhibitor protein II"/>
    <property type="match status" value="2"/>
</dbReference>
<evidence type="ECO:0000313" key="7">
    <source>
        <dbReference type="Proteomes" id="UP000187209"/>
    </source>
</evidence>
<feature type="repeat" description="RCC1" evidence="2">
    <location>
        <begin position="211"/>
        <end position="262"/>
    </location>
</feature>
<keyword evidence="7" id="KW-1185">Reference proteome</keyword>
<sequence>MDSYTEVYTWGSNSYGQMGLEASKNYFPIPRICSFGVLIIQVSCGNDHSAFLSTQHYIYTMGSNSDGKLGLGDKSLTCSSFPLLVESLVGCKITQISCGGSHSAAVSHEGDLYTWGKGAMTGHGDLVTRWSPEKVHLDCTYILQVSCGHNHSGAVGIQNTERICLTWGYGESGQLGIGTKENLEKPDKASISDVKEVACGEDFTIFLNSQGKVFTCGKGNLGQLGLGSLKDTLLPTRIKTLDHVFINKIAAGGLAGCLTEDGNLLVWGLGTVSPMQIRSCPKDLVDISIGKRFLTVITRTSSVWSWGNNHHGQLGIGDLEEKDSICLVTGLNKKKPRLVACGNDFVIVLGEDLKTQKSLSIKIDRSPEKTRELNDNLSSPYDENKKSLRKEHKKSSREQFWSSERNEIRDGDVGVKDLSLYDSALRKMNQLLVQKEKQLQVEKDLRIKNERYRQIYVELEEKLASVVKSIEIEKLRREELEIGYTKKESRFLSIIREKDEEISQMKMENSSLRKKLDNKKPCTTCFNILTEFNALKEKNESLLFELSKKNSGPSTFHSKKPTKDSAFSPNTSGLYVPQSPSFDKSLDKSMDRHKMINNQLKFSRSESELLKLIDTTNNAGKSPGRTDRSNEQHLHMLNMEKGVDDEFALPTFRNRENSFSMQKNLKNSLADIKARITALNSNRSELQTKMEVLEMKLLHNPSQNYDQA</sequence>
<dbReference type="EMBL" id="MPUH01001361">
    <property type="protein sequence ID" value="OMJ68248.1"/>
    <property type="molecule type" value="Genomic_DNA"/>
</dbReference>
<keyword evidence="3" id="KW-0175">Coiled coil</keyword>
<evidence type="ECO:0000256" key="1">
    <source>
        <dbReference type="ARBA" id="ARBA00022737"/>
    </source>
</evidence>
<feature type="repeat" description="RCC1" evidence="2">
    <location>
        <begin position="301"/>
        <end position="352"/>
    </location>
</feature>
<evidence type="ECO:0000256" key="2">
    <source>
        <dbReference type="PROSITE-ProRule" id="PRU00235"/>
    </source>
</evidence>
<dbReference type="PRINTS" id="PR00633">
    <property type="entry name" value="RCCNDNSATION"/>
</dbReference>
<evidence type="ECO:0000256" key="3">
    <source>
        <dbReference type="SAM" id="Coils"/>
    </source>
</evidence>
<feature type="domain" description="RCC1-like" evidence="5">
    <location>
        <begin position="6"/>
        <end position="270"/>
    </location>
</feature>
<keyword evidence="1" id="KW-0677">Repeat</keyword>
<feature type="repeat" description="RCC1" evidence="2">
    <location>
        <begin position="56"/>
        <end position="109"/>
    </location>
</feature>
<feature type="repeat" description="RCC1" evidence="2">
    <location>
        <begin position="162"/>
        <end position="210"/>
    </location>
</feature>
<dbReference type="PROSITE" id="PS00626">
    <property type="entry name" value="RCC1_2"/>
    <property type="match status" value="2"/>
</dbReference>
<dbReference type="InterPro" id="IPR058923">
    <property type="entry name" value="RCC1-like_dom"/>
</dbReference>
<comment type="caution">
    <text evidence="6">The sequence shown here is derived from an EMBL/GenBank/DDBJ whole genome shotgun (WGS) entry which is preliminary data.</text>
</comment>